<evidence type="ECO:0000313" key="19">
    <source>
        <dbReference type="EMBL" id="KAL3307814.1"/>
    </source>
</evidence>
<keyword evidence="3" id="KW-0716">Sensory transduction</keyword>
<dbReference type="GO" id="GO:0009881">
    <property type="term" value="F:photoreceptor activity"/>
    <property type="evidence" value="ECO:0007669"/>
    <property type="project" value="UniProtKB-KW"/>
</dbReference>
<dbReference type="Gene3D" id="1.20.1070.10">
    <property type="entry name" value="Rhodopsin 7-helix transmembrane proteins"/>
    <property type="match status" value="1"/>
</dbReference>
<feature type="compositionally biased region" description="Polar residues" evidence="16">
    <location>
        <begin position="352"/>
        <end position="364"/>
    </location>
</feature>
<dbReference type="InterPro" id="IPR017452">
    <property type="entry name" value="GPCR_Rhodpsn_7TM"/>
</dbReference>
<keyword evidence="13 15" id="KW-0807">Transducer</keyword>
<dbReference type="EMBL" id="JBJKFK010006432">
    <property type="protein sequence ID" value="KAL3307814.1"/>
    <property type="molecule type" value="Genomic_DNA"/>
</dbReference>
<comment type="caution">
    <text evidence="19">The sequence shown here is derived from an EMBL/GenBank/DDBJ whole genome shotgun (WGS) entry which is preliminary data.</text>
</comment>
<dbReference type="AlphaFoldDB" id="A0ABD2PK23"/>
<keyword evidence="10" id="KW-0564">Palmitate</keyword>
<evidence type="ECO:0000256" key="9">
    <source>
        <dbReference type="ARBA" id="ARBA00023136"/>
    </source>
</evidence>
<sequence>MMFNRSVLDSDKEFSELLHPHWQQFEPIEPIYNYLVGAYIGMAGIFGIFGNLLVIFVFLTSKSLRTLPNAFIVNLAISDFTFSLINGFPLKTIANFNGRWMWGKDLCTAYAFIGSITGFSSLETNVMMAIDRYLVIAQPSPSLRTMTTTRLVVMLSIIWSAATAWSVPPLFGYGTFRPEGYQCHCSFDYLSKDFGTYIYIGIMFIFGFAINVVIIIFCYMRVVGAIRSHEREMIKMAERLNAGQTGGPSMKSTDNKADVQAAKVSILVITCWLLSWSPYAIVVLISLLGDQKLITPLIAELPVNFAKTAAVLNPIIYAMTHPKFRVEIERRFPFLICCCPLKKKGSDGPSAPSGSTVQIRETAE</sequence>
<dbReference type="PROSITE" id="PS50262">
    <property type="entry name" value="G_PROTEIN_RECEP_F1_2"/>
    <property type="match status" value="1"/>
</dbReference>
<keyword evidence="9 17" id="KW-0472">Membrane</keyword>
<protein>
    <submittedName>
        <fullName evidence="19">Melanopsin</fullName>
    </submittedName>
</protein>
<name>A0ABD2PK23_9PLAT</name>
<keyword evidence="11" id="KW-1015">Disulfide bond</keyword>
<evidence type="ECO:0000256" key="8">
    <source>
        <dbReference type="ARBA" id="ARBA00023040"/>
    </source>
</evidence>
<dbReference type="Proteomes" id="UP001626550">
    <property type="component" value="Unassembled WGS sequence"/>
</dbReference>
<evidence type="ECO:0000256" key="15">
    <source>
        <dbReference type="RuleBase" id="RU000688"/>
    </source>
</evidence>
<keyword evidence="2" id="KW-0600">Photoreceptor protein</keyword>
<feature type="transmembrane region" description="Helical" evidence="17">
    <location>
        <begin position="71"/>
        <end position="89"/>
    </location>
</feature>
<feature type="transmembrane region" description="Helical" evidence="17">
    <location>
        <begin position="31"/>
        <end position="59"/>
    </location>
</feature>
<proteinExistence type="inferred from homology"/>
<evidence type="ECO:0000256" key="2">
    <source>
        <dbReference type="ARBA" id="ARBA00022543"/>
    </source>
</evidence>
<keyword evidence="14" id="KW-0449">Lipoprotein</keyword>
<dbReference type="SUPFAM" id="SSF81321">
    <property type="entry name" value="Family A G protein-coupled receptor-like"/>
    <property type="match status" value="1"/>
</dbReference>
<dbReference type="InterPro" id="IPR050125">
    <property type="entry name" value="GPCR_opsins"/>
</dbReference>
<evidence type="ECO:0000256" key="1">
    <source>
        <dbReference type="ARBA" id="ARBA00004141"/>
    </source>
</evidence>
<keyword evidence="12 15" id="KW-0675">Receptor</keyword>
<dbReference type="PROSITE" id="PS00238">
    <property type="entry name" value="OPSIN"/>
    <property type="match status" value="1"/>
</dbReference>
<evidence type="ECO:0000256" key="13">
    <source>
        <dbReference type="ARBA" id="ARBA00023224"/>
    </source>
</evidence>
<evidence type="ECO:0000256" key="4">
    <source>
        <dbReference type="ARBA" id="ARBA00022692"/>
    </source>
</evidence>
<keyword evidence="7" id="KW-0157">Chromophore</keyword>
<evidence type="ECO:0000256" key="14">
    <source>
        <dbReference type="ARBA" id="ARBA00023288"/>
    </source>
</evidence>
<dbReference type="PROSITE" id="PS00237">
    <property type="entry name" value="G_PROTEIN_RECEP_F1_1"/>
    <property type="match status" value="1"/>
</dbReference>
<evidence type="ECO:0000256" key="3">
    <source>
        <dbReference type="ARBA" id="ARBA00022606"/>
    </source>
</evidence>
<feature type="region of interest" description="Disordered" evidence="16">
    <location>
        <begin position="344"/>
        <end position="364"/>
    </location>
</feature>
<feature type="transmembrane region" description="Helical" evidence="17">
    <location>
        <begin position="109"/>
        <end position="130"/>
    </location>
</feature>
<organism evidence="19 20">
    <name type="scientific">Cichlidogyrus casuarinus</name>
    <dbReference type="NCBI Taxonomy" id="1844966"/>
    <lineage>
        <taxon>Eukaryota</taxon>
        <taxon>Metazoa</taxon>
        <taxon>Spiralia</taxon>
        <taxon>Lophotrochozoa</taxon>
        <taxon>Platyhelminthes</taxon>
        <taxon>Monogenea</taxon>
        <taxon>Monopisthocotylea</taxon>
        <taxon>Dactylogyridea</taxon>
        <taxon>Ancyrocephalidae</taxon>
        <taxon>Cichlidogyrus</taxon>
    </lineage>
</organism>
<feature type="domain" description="G-protein coupled receptors family 1 profile" evidence="18">
    <location>
        <begin position="50"/>
        <end position="317"/>
    </location>
</feature>
<dbReference type="InterPro" id="IPR027430">
    <property type="entry name" value="Retinal_BS"/>
</dbReference>
<evidence type="ECO:0000256" key="11">
    <source>
        <dbReference type="ARBA" id="ARBA00023157"/>
    </source>
</evidence>
<evidence type="ECO:0000256" key="12">
    <source>
        <dbReference type="ARBA" id="ARBA00023170"/>
    </source>
</evidence>
<reference evidence="19 20" key="1">
    <citation type="submission" date="2024-11" db="EMBL/GenBank/DDBJ databases">
        <title>Adaptive evolution of stress response genes in parasites aligns with host niche diversity.</title>
        <authorList>
            <person name="Hahn C."/>
            <person name="Resl P."/>
        </authorList>
    </citation>
    <scope>NUCLEOTIDE SEQUENCE [LARGE SCALE GENOMIC DNA]</scope>
    <source>
        <strain evidence="19">EGGRZ-B1_66</strain>
        <tissue evidence="19">Body</tissue>
    </source>
</reference>
<keyword evidence="20" id="KW-1185">Reference proteome</keyword>
<evidence type="ECO:0000256" key="16">
    <source>
        <dbReference type="SAM" id="MobiDB-lite"/>
    </source>
</evidence>
<evidence type="ECO:0000256" key="7">
    <source>
        <dbReference type="ARBA" id="ARBA00022991"/>
    </source>
</evidence>
<keyword evidence="8 15" id="KW-0297">G-protein coupled receptor</keyword>
<evidence type="ECO:0000256" key="10">
    <source>
        <dbReference type="ARBA" id="ARBA00023139"/>
    </source>
</evidence>
<gene>
    <name evidence="19" type="primary">OPN4_5</name>
    <name evidence="19" type="ORF">Ciccas_013662</name>
</gene>
<accession>A0ABD2PK23</accession>
<evidence type="ECO:0000259" key="18">
    <source>
        <dbReference type="PROSITE" id="PS50262"/>
    </source>
</evidence>
<keyword evidence="4 15" id="KW-0812">Transmembrane</keyword>
<comment type="subcellular location">
    <subcellularLocation>
        <location evidence="1">Membrane</location>
        <topology evidence="1">Multi-pass membrane protein</topology>
    </subcellularLocation>
</comment>
<dbReference type="PRINTS" id="PR00237">
    <property type="entry name" value="GPCRRHODOPSN"/>
</dbReference>
<dbReference type="GO" id="GO:0016020">
    <property type="term" value="C:membrane"/>
    <property type="evidence" value="ECO:0007669"/>
    <property type="project" value="UniProtKB-SubCell"/>
</dbReference>
<evidence type="ECO:0000256" key="17">
    <source>
        <dbReference type="SAM" id="Phobius"/>
    </source>
</evidence>
<dbReference type="SMART" id="SM01381">
    <property type="entry name" value="7TM_GPCR_Srsx"/>
    <property type="match status" value="1"/>
</dbReference>
<keyword evidence="6 17" id="KW-1133">Transmembrane helix</keyword>
<comment type="similarity">
    <text evidence="15">Belongs to the G-protein coupled receptor 1 family.</text>
</comment>
<dbReference type="Pfam" id="PF00001">
    <property type="entry name" value="7tm_1"/>
    <property type="match status" value="1"/>
</dbReference>
<dbReference type="GO" id="GO:0004930">
    <property type="term" value="F:G protein-coupled receptor activity"/>
    <property type="evidence" value="ECO:0007669"/>
    <property type="project" value="UniProtKB-KW"/>
</dbReference>
<evidence type="ECO:0000313" key="20">
    <source>
        <dbReference type="Proteomes" id="UP001626550"/>
    </source>
</evidence>
<dbReference type="PANTHER" id="PTHR24240">
    <property type="entry name" value="OPSIN"/>
    <property type="match status" value="1"/>
</dbReference>
<dbReference type="FunFam" id="1.20.1070.10:FF:000044">
    <property type="entry name" value="Opsin, ultraviolet-sensitive"/>
    <property type="match status" value="1"/>
</dbReference>
<evidence type="ECO:0000256" key="5">
    <source>
        <dbReference type="ARBA" id="ARBA00022925"/>
    </source>
</evidence>
<feature type="transmembrane region" description="Helical" evidence="17">
    <location>
        <begin position="266"/>
        <end position="288"/>
    </location>
</feature>
<feature type="transmembrane region" description="Helical" evidence="17">
    <location>
        <begin position="197"/>
        <end position="223"/>
    </location>
</feature>
<evidence type="ECO:0000256" key="6">
    <source>
        <dbReference type="ARBA" id="ARBA00022989"/>
    </source>
</evidence>
<dbReference type="GO" id="GO:0007602">
    <property type="term" value="P:phototransduction"/>
    <property type="evidence" value="ECO:0007669"/>
    <property type="project" value="UniProtKB-KW"/>
</dbReference>
<keyword evidence="5" id="KW-0681">Retinal protein</keyword>
<dbReference type="InterPro" id="IPR000276">
    <property type="entry name" value="GPCR_Rhodpsn"/>
</dbReference>
<feature type="transmembrane region" description="Helical" evidence="17">
    <location>
        <begin position="151"/>
        <end position="171"/>
    </location>
</feature>